<protein>
    <submittedName>
        <fullName evidence="3">TniB family NTP-binding protein</fullName>
    </submittedName>
</protein>
<dbReference type="SUPFAM" id="SSF52540">
    <property type="entry name" value="P-loop containing nucleoside triphosphate hydrolases"/>
    <property type="match status" value="1"/>
</dbReference>
<dbReference type="PROSITE" id="PS00675">
    <property type="entry name" value="SIGMA54_INTERACT_1"/>
    <property type="match status" value="1"/>
</dbReference>
<dbReference type="EMBL" id="JAUFPU010000002">
    <property type="protein sequence ID" value="MDN3575696.1"/>
    <property type="molecule type" value="Genomic_DNA"/>
</dbReference>
<feature type="domain" description="AAA+ ATPase" evidence="2">
    <location>
        <begin position="39"/>
        <end position="195"/>
    </location>
</feature>
<dbReference type="Gene3D" id="3.40.50.300">
    <property type="entry name" value="P-loop containing nucleotide triphosphate hydrolases"/>
    <property type="match status" value="1"/>
</dbReference>
<evidence type="ECO:0000259" key="2">
    <source>
        <dbReference type="SMART" id="SM00382"/>
    </source>
</evidence>
<dbReference type="InterPro" id="IPR027417">
    <property type="entry name" value="P-loop_NTPase"/>
</dbReference>
<proteinExistence type="predicted"/>
<comment type="caution">
    <text evidence="3">The sequence shown here is derived from an EMBL/GenBank/DDBJ whole genome shotgun (WGS) entry which is preliminary data.</text>
</comment>
<dbReference type="InterPro" id="IPR008868">
    <property type="entry name" value="TniB"/>
</dbReference>
<reference evidence="3" key="1">
    <citation type="journal article" date="2014" name="Int. J. Syst. Evol. Microbiol.">
        <title>Complete genome of a new Firmicutes species belonging to the dominant human colonic microbiota ('Ruminococcus bicirculans') reveals two chromosomes and a selective capacity to utilize plant glucans.</title>
        <authorList>
            <consortium name="NISC Comparative Sequencing Program"/>
            <person name="Wegmann U."/>
            <person name="Louis P."/>
            <person name="Goesmann A."/>
            <person name="Henrissat B."/>
            <person name="Duncan S.H."/>
            <person name="Flint H.J."/>
        </authorList>
    </citation>
    <scope>NUCLEOTIDE SEQUENCE</scope>
    <source>
        <strain evidence="3">CECT 7703</strain>
    </source>
</reference>
<keyword evidence="4" id="KW-1185">Reference proteome</keyword>
<dbReference type="SMART" id="SM00382">
    <property type="entry name" value="AAA"/>
    <property type="match status" value="1"/>
</dbReference>
<gene>
    <name evidence="3" type="ORF">QWZ03_02790</name>
</gene>
<feature type="region of interest" description="Disordered" evidence="1">
    <location>
        <begin position="297"/>
        <end position="319"/>
    </location>
</feature>
<dbReference type="RefSeq" id="WP_290331340.1">
    <property type="nucleotide sequence ID" value="NZ_JAUFPU010000002.1"/>
</dbReference>
<sequence length="319" mass="34770">MSRLRAFRGIAASPLLFPALQITFSRINSVLEAYRRIGLVQNLVIAGETGVGKSTLAAALLRAHPLQRTQECDVRPIVYASVPPSGTIGAIASAILEGLGDPSPFNGTTAGKAYRIKVLMRGCRVQMLLLDEAQHLYDRGKYQSRFLAGDWVKALADALGIPVVLFGLPRLAELLGVNDQLRRRFTEVMQMGPPPSDGVEGWEACFRLFSGFAEAAGVDLDFAGGAWSEWAERLWYASMGRVGYLHELMLGVLVTRQEPGSLVITLDDLAKAFLSRVWSASPARLNPFSAEFDFRKLDRPGEPFGPEVGKGGSHRREAA</sequence>
<evidence type="ECO:0000256" key="1">
    <source>
        <dbReference type="SAM" id="MobiDB-lite"/>
    </source>
</evidence>
<dbReference type="Proteomes" id="UP001180081">
    <property type="component" value="Unassembled WGS sequence"/>
</dbReference>
<evidence type="ECO:0000313" key="4">
    <source>
        <dbReference type="Proteomes" id="UP001180081"/>
    </source>
</evidence>
<evidence type="ECO:0000313" key="3">
    <source>
        <dbReference type="EMBL" id="MDN3575696.1"/>
    </source>
</evidence>
<dbReference type="Pfam" id="PF05621">
    <property type="entry name" value="TniB"/>
    <property type="match status" value="1"/>
</dbReference>
<reference evidence="3" key="2">
    <citation type="submission" date="2023-06" db="EMBL/GenBank/DDBJ databases">
        <authorList>
            <person name="Lucena T."/>
            <person name="Sun Q."/>
        </authorList>
    </citation>
    <scope>NUCLEOTIDE SEQUENCE</scope>
    <source>
        <strain evidence="3">CECT 7703</strain>
    </source>
</reference>
<name>A0ABT8B1Z7_9NEIS</name>
<dbReference type="InterPro" id="IPR003593">
    <property type="entry name" value="AAA+_ATPase"/>
</dbReference>
<dbReference type="InterPro" id="IPR025662">
    <property type="entry name" value="Sigma_54_int_dom_ATP-bd_1"/>
</dbReference>
<accession>A0ABT8B1Z7</accession>
<organism evidence="3 4">
    <name type="scientific">Chitinimonas viridis</name>
    <dbReference type="NCBI Taxonomy" id="664880"/>
    <lineage>
        <taxon>Bacteria</taxon>
        <taxon>Pseudomonadati</taxon>
        <taxon>Pseudomonadota</taxon>
        <taxon>Betaproteobacteria</taxon>
        <taxon>Neisseriales</taxon>
        <taxon>Chitinibacteraceae</taxon>
        <taxon>Chitinimonas</taxon>
    </lineage>
</organism>